<dbReference type="RefSeq" id="WP_066236872.1">
    <property type="nucleotide sequence ID" value="NZ_LRFC01000001.1"/>
</dbReference>
<dbReference type="AlphaFoldDB" id="A0A165P8J0"/>
<evidence type="ECO:0000256" key="3">
    <source>
        <dbReference type="ARBA" id="ARBA00022692"/>
    </source>
</evidence>
<feature type="transmembrane region" description="Helical" evidence="6">
    <location>
        <begin position="149"/>
        <end position="167"/>
    </location>
</feature>
<gene>
    <name evidence="7" type="ORF">AWM68_03500</name>
</gene>
<evidence type="ECO:0000256" key="4">
    <source>
        <dbReference type="ARBA" id="ARBA00022989"/>
    </source>
</evidence>
<dbReference type="Proteomes" id="UP000076567">
    <property type="component" value="Unassembled WGS sequence"/>
</dbReference>
<evidence type="ECO:0000256" key="5">
    <source>
        <dbReference type="ARBA" id="ARBA00023136"/>
    </source>
</evidence>
<keyword evidence="5 6" id="KW-0472">Membrane</keyword>
<keyword evidence="2" id="KW-1003">Cell membrane</keyword>
<comment type="subcellular location">
    <subcellularLocation>
        <location evidence="1">Cell membrane</location>
        <topology evidence="1">Multi-pass membrane protein</topology>
    </subcellularLocation>
</comment>
<keyword evidence="3 6" id="KW-0812">Transmembrane</keyword>
<evidence type="ECO:0000313" key="8">
    <source>
        <dbReference type="Proteomes" id="UP000076567"/>
    </source>
</evidence>
<dbReference type="EMBL" id="LRFC01000001">
    <property type="protein sequence ID" value="KZE69343.1"/>
    <property type="molecule type" value="Genomic_DNA"/>
</dbReference>
<evidence type="ECO:0000313" key="7">
    <source>
        <dbReference type="EMBL" id="KZE69343.1"/>
    </source>
</evidence>
<dbReference type="PANTHER" id="PTHR30086:SF6">
    <property type="entry name" value="AMINO ACID EFFLUX PROTEIN YCGF-RELATED"/>
    <property type="match status" value="1"/>
</dbReference>
<feature type="transmembrane region" description="Helical" evidence="6">
    <location>
        <begin position="74"/>
        <end position="94"/>
    </location>
</feature>
<accession>A0A165P8J0</accession>
<evidence type="ECO:0000256" key="2">
    <source>
        <dbReference type="ARBA" id="ARBA00022475"/>
    </source>
</evidence>
<dbReference type="InterPro" id="IPR001123">
    <property type="entry name" value="LeuE-type"/>
</dbReference>
<reference evidence="8" key="1">
    <citation type="submission" date="2016-01" db="EMBL/GenBank/DDBJ databases">
        <title>Draft genome of Chromobacterium sp. F49.</title>
        <authorList>
            <person name="Hong K.W."/>
        </authorList>
    </citation>
    <scope>NUCLEOTIDE SEQUENCE [LARGE SCALE GENOMIC DNA]</scope>
    <source>
        <strain evidence="8">P7IIIA</strain>
    </source>
</reference>
<sequence>MNHYMLLSVHFIMLGISLAVPVGPIKLEMIRRGFSDGFWPSWLVGLGAVSADFIFMLFVLLGLSPFLHYSAVQIAMLSIGILLIGYLGTTSIKSAFSSKALLLFNNNTSNKNPFWTGFIIALMNPYNFMFWFGVYGGALQSIPSSSGEIIKIGLSLCILAGIILWNLNVAFTVNFFRSLVNETVIRWVTGFAGVGLIGFSGFLLYKLITLT</sequence>
<dbReference type="OrthoDB" id="7874789at2"/>
<dbReference type="PANTHER" id="PTHR30086">
    <property type="entry name" value="ARGININE EXPORTER PROTEIN ARGO"/>
    <property type="match status" value="1"/>
</dbReference>
<dbReference type="GO" id="GO:0015171">
    <property type="term" value="F:amino acid transmembrane transporter activity"/>
    <property type="evidence" value="ECO:0007669"/>
    <property type="project" value="TreeGrafter"/>
</dbReference>
<keyword evidence="4 6" id="KW-1133">Transmembrane helix</keyword>
<proteinExistence type="predicted"/>
<comment type="caution">
    <text evidence="7">The sequence shown here is derived from an EMBL/GenBank/DDBJ whole genome shotgun (WGS) entry which is preliminary data.</text>
</comment>
<feature type="transmembrane region" description="Helical" evidence="6">
    <location>
        <begin position="43"/>
        <end position="67"/>
    </location>
</feature>
<evidence type="ECO:0000256" key="1">
    <source>
        <dbReference type="ARBA" id="ARBA00004651"/>
    </source>
</evidence>
<evidence type="ECO:0008006" key="9">
    <source>
        <dbReference type="Google" id="ProtNLM"/>
    </source>
</evidence>
<evidence type="ECO:0000256" key="6">
    <source>
        <dbReference type="SAM" id="Phobius"/>
    </source>
</evidence>
<feature type="transmembrane region" description="Helical" evidence="6">
    <location>
        <begin position="187"/>
        <end position="208"/>
    </location>
</feature>
<dbReference type="Pfam" id="PF01810">
    <property type="entry name" value="LysE"/>
    <property type="match status" value="1"/>
</dbReference>
<protein>
    <recommendedName>
        <fullName evidence="9">Amino acid transporter</fullName>
    </recommendedName>
</protein>
<organism evidence="7 8">
    <name type="scientific">Fictibacillus phosphorivorans</name>
    <dbReference type="NCBI Taxonomy" id="1221500"/>
    <lineage>
        <taxon>Bacteria</taxon>
        <taxon>Bacillati</taxon>
        <taxon>Bacillota</taxon>
        <taxon>Bacilli</taxon>
        <taxon>Bacillales</taxon>
        <taxon>Fictibacillaceae</taxon>
        <taxon>Fictibacillus</taxon>
    </lineage>
</organism>
<dbReference type="GO" id="GO:0005886">
    <property type="term" value="C:plasma membrane"/>
    <property type="evidence" value="ECO:0007669"/>
    <property type="project" value="UniProtKB-SubCell"/>
</dbReference>
<name>A0A165P8J0_9BACL</name>
<keyword evidence="8" id="KW-1185">Reference proteome</keyword>
<feature type="transmembrane region" description="Helical" evidence="6">
    <location>
        <begin position="114"/>
        <end position="137"/>
    </location>
</feature>